<dbReference type="GO" id="GO:0005737">
    <property type="term" value="C:cytoplasm"/>
    <property type="evidence" value="ECO:0007669"/>
    <property type="project" value="UniProtKB-SubCell"/>
</dbReference>
<evidence type="ECO:0000256" key="11">
    <source>
        <dbReference type="ARBA" id="ARBA00029774"/>
    </source>
</evidence>
<dbReference type="SUPFAM" id="SSF55821">
    <property type="entry name" value="YrdC/RibB"/>
    <property type="match status" value="1"/>
</dbReference>
<evidence type="ECO:0000256" key="9">
    <source>
        <dbReference type="ARBA" id="ARBA00022741"/>
    </source>
</evidence>
<dbReference type="Pfam" id="PF01300">
    <property type="entry name" value="Sua5_yciO_yrdC"/>
    <property type="match status" value="1"/>
</dbReference>
<evidence type="ECO:0000256" key="1">
    <source>
        <dbReference type="ARBA" id="ARBA00004496"/>
    </source>
</evidence>
<dbReference type="InterPro" id="IPR006070">
    <property type="entry name" value="Sua5-like_dom"/>
</dbReference>
<comment type="function">
    <text evidence="13">Required for the formation of a threonylcarbamoyl group on adenosine at position 37 (t(6)A37) in tRNAs that read codons beginning with adenine.</text>
</comment>
<name>A0A101FG04_9THEO</name>
<dbReference type="PROSITE" id="PS51163">
    <property type="entry name" value="YRDC"/>
    <property type="match status" value="1"/>
</dbReference>
<feature type="binding site" evidence="14">
    <location>
        <position position="61"/>
    </location>
    <ligand>
        <name>ATP</name>
        <dbReference type="ChEBI" id="CHEBI:30616"/>
    </ligand>
</feature>
<feature type="binding site" evidence="14">
    <location>
        <position position="65"/>
    </location>
    <ligand>
        <name>ATP</name>
        <dbReference type="ChEBI" id="CHEBI:30616"/>
    </ligand>
</feature>
<feature type="binding site" evidence="14">
    <location>
        <position position="146"/>
    </location>
    <ligand>
        <name>ATP</name>
        <dbReference type="ChEBI" id="CHEBI:30616"/>
    </ligand>
</feature>
<dbReference type="InterPro" id="IPR050156">
    <property type="entry name" value="TC-AMP_synthase_SUA5"/>
</dbReference>
<dbReference type="FunFam" id="3.90.870.10:FF:000009">
    <property type="entry name" value="Threonylcarbamoyl-AMP synthase, putative"/>
    <property type="match status" value="1"/>
</dbReference>
<organism evidence="16 17">
    <name type="scientific">Thermacetogenium phaeum</name>
    <dbReference type="NCBI Taxonomy" id="85874"/>
    <lineage>
        <taxon>Bacteria</taxon>
        <taxon>Bacillati</taxon>
        <taxon>Bacillota</taxon>
        <taxon>Clostridia</taxon>
        <taxon>Thermoanaerobacterales</taxon>
        <taxon>Thermoanaerobacteraceae</taxon>
        <taxon>Thermacetogenium</taxon>
    </lineage>
</organism>
<dbReference type="InterPro" id="IPR017945">
    <property type="entry name" value="DHBP_synth_RibB-like_a/b_dom"/>
</dbReference>
<feature type="binding site" evidence="14">
    <location>
        <position position="154"/>
    </location>
    <ligand>
        <name>ATP</name>
        <dbReference type="ChEBI" id="CHEBI:30616"/>
    </ligand>
</feature>
<keyword evidence="6 13" id="KW-0808">Transferase</keyword>
<evidence type="ECO:0000256" key="8">
    <source>
        <dbReference type="ARBA" id="ARBA00022695"/>
    </source>
</evidence>
<evidence type="ECO:0000313" key="17">
    <source>
        <dbReference type="Proteomes" id="UP000053326"/>
    </source>
</evidence>
<comment type="caution">
    <text evidence="16">The sequence shown here is derived from an EMBL/GenBank/DDBJ whole genome shotgun (WGS) entry which is preliminary data.</text>
</comment>
<dbReference type="InterPro" id="IPR038385">
    <property type="entry name" value="Sua5/YwlC_C"/>
</dbReference>
<dbReference type="Proteomes" id="UP000053326">
    <property type="component" value="Unassembled WGS sequence"/>
</dbReference>
<evidence type="ECO:0000256" key="13">
    <source>
        <dbReference type="PIRNR" id="PIRNR004930"/>
    </source>
</evidence>
<evidence type="ECO:0000256" key="2">
    <source>
        <dbReference type="ARBA" id="ARBA00007663"/>
    </source>
</evidence>
<dbReference type="GO" id="GO:0008033">
    <property type="term" value="P:tRNA processing"/>
    <property type="evidence" value="ECO:0007669"/>
    <property type="project" value="UniProtKB-KW"/>
</dbReference>
<comment type="subcellular location">
    <subcellularLocation>
        <location evidence="1 13">Cytoplasm</location>
    </subcellularLocation>
</comment>
<feature type="binding site" evidence="14">
    <location>
        <position position="245"/>
    </location>
    <ligand>
        <name>ATP</name>
        <dbReference type="ChEBI" id="CHEBI:30616"/>
    </ligand>
</feature>
<feature type="binding site" evidence="14">
    <location>
        <position position="124"/>
    </location>
    <ligand>
        <name>L-threonine</name>
        <dbReference type="ChEBI" id="CHEBI:57926"/>
    </ligand>
</feature>
<dbReference type="Gene3D" id="3.40.50.11030">
    <property type="entry name" value="Threonylcarbamoyl-AMP synthase, C-terminal domain"/>
    <property type="match status" value="1"/>
</dbReference>
<dbReference type="PIRSF" id="PIRSF004930">
    <property type="entry name" value="Tln_factor_SUA5"/>
    <property type="match status" value="1"/>
</dbReference>
<dbReference type="EC" id="2.7.7.87" evidence="3 13"/>
<feature type="binding site" evidence="14">
    <location>
        <position position="70"/>
    </location>
    <ligand>
        <name>L-threonine</name>
        <dbReference type="ChEBI" id="CHEBI:57926"/>
    </ligand>
</feature>
<reference evidence="17" key="1">
    <citation type="journal article" date="2015" name="MBio">
        <title>Genome-Resolved Metagenomic Analysis Reveals Roles for Candidate Phyla and Other Microbial Community Members in Biogeochemical Transformations in Oil Reservoirs.</title>
        <authorList>
            <person name="Hu P."/>
            <person name="Tom L."/>
            <person name="Singh A."/>
            <person name="Thomas B.C."/>
            <person name="Baker B.J."/>
            <person name="Piceno Y.M."/>
            <person name="Andersen G.L."/>
            <person name="Banfield J.F."/>
        </authorList>
    </citation>
    <scope>NUCLEOTIDE SEQUENCE [LARGE SCALE GENOMIC DNA]</scope>
</reference>
<evidence type="ECO:0000313" key="16">
    <source>
        <dbReference type="EMBL" id="KUK36316.1"/>
    </source>
</evidence>
<dbReference type="NCBIfam" id="TIGR00057">
    <property type="entry name" value="L-threonylcarbamoyladenylate synthase"/>
    <property type="match status" value="1"/>
</dbReference>
<evidence type="ECO:0000256" key="6">
    <source>
        <dbReference type="ARBA" id="ARBA00022679"/>
    </source>
</evidence>
<dbReference type="InterPro" id="IPR010923">
    <property type="entry name" value="T(6)A37_SUA5"/>
</dbReference>
<dbReference type="PATRIC" id="fig|85874.4.peg.357"/>
<dbReference type="EMBL" id="LGFO01000118">
    <property type="protein sequence ID" value="KUK36316.1"/>
    <property type="molecule type" value="Genomic_DNA"/>
</dbReference>
<keyword evidence="9 13" id="KW-0547">Nucleotide-binding</keyword>
<feature type="binding site" evidence="14">
    <location>
        <position position="38"/>
    </location>
    <ligand>
        <name>L-threonine</name>
        <dbReference type="ChEBI" id="CHEBI:57926"/>
    </ligand>
</feature>
<keyword evidence="8 13" id="KW-0548">Nucleotidyltransferase</keyword>
<accession>A0A101FG04</accession>
<dbReference type="Gene3D" id="3.90.870.10">
    <property type="entry name" value="DHBP synthase"/>
    <property type="match status" value="1"/>
</dbReference>
<sequence length="357" mass="38025">MEKTRYLQLDPADPDPDLIAEAAEVIRRGGLVAFPTETVYGLGGNGMDPESVKRIFRVKGRPPENPLILHVASLEQARELASSWPPAAEVLARRFLPGPLTLILPRAEGIPDEVTAGLPTVALRYPANRIALALIAASGVPIAAPSANISGRPSPTRGEHVLADLGGKIEIILDGGPAEVGVESTILSLADEHPVLLRPGGVTREEIEAVLGRKVIVPEVVNNPQGMGAVGRRAAPSPGLLFRHYSPRAQVIVVTGSPQEQVAKVRNFLAANPGRRVGVLATSENLPAYRGIQPPPFYLAELGSRFRPEEIAGRLFGALREGDERQVEVLLVEAVAPEGMGMAVMNRLSRASAQHEI</sequence>
<dbReference type="Pfam" id="PF03481">
    <property type="entry name" value="Sua5_C"/>
    <property type="match status" value="1"/>
</dbReference>
<evidence type="ECO:0000256" key="4">
    <source>
        <dbReference type="ARBA" id="ARBA00015492"/>
    </source>
</evidence>
<dbReference type="AlphaFoldDB" id="A0A101FG04"/>
<evidence type="ECO:0000256" key="3">
    <source>
        <dbReference type="ARBA" id="ARBA00012584"/>
    </source>
</evidence>
<protein>
    <recommendedName>
        <fullName evidence="4 13">Threonylcarbamoyl-AMP synthase</fullName>
        <shortName evidence="13">TC-AMP synthase</shortName>
        <ecNumber evidence="3 13">2.7.7.87</ecNumber>
    </recommendedName>
    <alternativeName>
        <fullName evidence="11 13">L-threonylcarbamoyladenylate synthase</fullName>
    </alternativeName>
</protein>
<dbReference type="PANTHER" id="PTHR17490:SF16">
    <property type="entry name" value="THREONYLCARBAMOYL-AMP SYNTHASE"/>
    <property type="match status" value="1"/>
</dbReference>
<feature type="binding site" evidence="14">
    <location>
        <position position="198"/>
    </location>
    <ligand>
        <name>ATP</name>
        <dbReference type="ChEBI" id="CHEBI:30616"/>
    </ligand>
</feature>
<dbReference type="GO" id="GO:0005524">
    <property type="term" value="F:ATP binding"/>
    <property type="evidence" value="ECO:0007669"/>
    <property type="project" value="UniProtKB-UniRule"/>
</dbReference>
<evidence type="ECO:0000256" key="14">
    <source>
        <dbReference type="PIRSR" id="PIRSR004930-1"/>
    </source>
</evidence>
<evidence type="ECO:0000256" key="10">
    <source>
        <dbReference type="ARBA" id="ARBA00022840"/>
    </source>
</evidence>
<dbReference type="GO" id="GO:0061710">
    <property type="term" value="F:L-threonylcarbamoyladenylate synthase"/>
    <property type="evidence" value="ECO:0007669"/>
    <property type="project" value="UniProtKB-EC"/>
</dbReference>
<feature type="binding site" evidence="14">
    <location>
        <position position="120"/>
    </location>
    <ligand>
        <name>ATP</name>
        <dbReference type="ChEBI" id="CHEBI:30616"/>
    </ligand>
</feature>
<feature type="domain" description="YrdC-like" evidence="15">
    <location>
        <begin position="16"/>
        <end position="202"/>
    </location>
</feature>
<feature type="binding site" evidence="14">
    <location>
        <position position="144"/>
    </location>
    <ligand>
        <name>ATP</name>
        <dbReference type="ChEBI" id="CHEBI:30616"/>
    </ligand>
</feature>
<comment type="similarity">
    <text evidence="2 13">Belongs to the SUA5 family.</text>
</comment>
<feature type="binding site" evidence="14">
    <location>
        <position position="184"/>
    </location>
    <ligand>
        <name>L-threonine</name>
        <dbReference type="ChEBI" id="CHEBI:57926"/>
    </ligand>
</feature>
<dbReference type="GO" id="GO:0000049">
    <property type="term" value="F:tRNA binding"/>
    <property type="evidence" value="ECO:0007669"/>
    <property type="project" value="TreeGrafter"/>
</dbReference>
<evidence type="ECO:0000256" key="7">
    <source>
        <dbReference type="ARBA" id="ARBA00022694"/>
    </source>
</evidence>
<dbReference type="GO" id="GO:0003725">
    <property type="term" value="F:double-stranded RNA binding"/>
    <property type="evidence" value="ECO:0007669"/>
    <property type="project" value="UniProtKB-UniRule"/>
</dbReference>
<comment type="catalytic activity">
    <reaction evidence="12 13">
        <text>L-threonine + hydrogencarbonate + ATP = L-threonylcarbamoyladenylate + diphosphate + H2O</text>
        <dbReference type="Rhea" id="RHEA:36407"/>
        <dbReference type="ChEBI" id="CHEBI:15377"/>
        <dbReference type="ChEBI" id="CHEBI:17544"/>
        <dbReference type="ChEBI" id="CHEBI:30616"/>
        <dbReference type="ChEBI" id="CHEBI:33019"/>
        <dbReference type="ChEBI" id="CHEBI:57926"/>
        <dbReference type="ChEBI" id="CHEBI:73682"/>
        <dbReference type="EC" id="2.7.7.87"/>
    </reaction>
</comment>
<keyword evidence="5 13" id="KW-0963">Cytoplasm</keyword>
<dbReference type="InterPro" id="IPR005145">
    <property type="entry name" value="Sua5_C"/>
</dbReference>
<keyword evidence="7 13" id="KW-0819">tRNA processing</keyword>
<gene>
    <name evidence="16" type="ORF">XD66_0979</name>
</gene>
<proteinExistence type="inferred from homology"/>
<keyword evidence="10 13" id="KW-0067">ATP-binding</keyword>
<evidence type="ECO:0000259" key="15">
    <source>
        <dbReference type="PROSITE" id="PS51163"/>
    </source>
</evidence>
<evidence type="ECO:0000256" key="5">
    <source>
        <dbReference type="ARBA" id="ARBA00022490"/>
    </source>
</evidence>
<evidence type="ECO:0000256" key="12">
    <source>
        <dbReference type="ARBA" id="ARBA00048366"/>
    </source>
</evidence>
<dbReference type="GO" id="GO:0006450">
    <property type="term" value="P:regulation of translational fidelity"/>
    <property type="evidence" value="ECO:0007669"/>
    <property type="project" value="TreeGrafter"/>
</dbReference>
<dbReference type="PANTHER" id="PTHR17490">
    <property type="entry name" value="SUA5"/>
    <property type="match status" value="1"/>
</dbReference>